<keyword evidence="3" id="KW-1185">Reference proteome</keyword>
<evidence type="ECO:0000256" key="1">
    <source>
        <dbReference type="SAM" id="MobiDB-lite"/>
    </source>
</evidence>
<comment type="caution">
    <text evidence="2">The sequence shown here is derived from an EMBL/GenBank/DDBJ whole genome shotgun (WGS) entry which is preliminary data.</text>
</comment>
<evidence type="ECO:0000313" key="3">
    <source>
        <dbReference type="Proteomes" id="UP001359559"/>
    </source>
</evidence>
<feature type="region of interest" description="Disordered" evidence="1">
    <location>
        <begin position="55"/>
        <end position="94"/>
    </location>
</feature>
<dbReference type="AlphaFoldDB" id="A0AAN9PK55"/>
<protein>
    <submittedName>
        <fullName evidence="2">Uncharacterized protein</fullName>
    </submittedName>
</protein>
<feature type="compositionally biased region" description="Acidic residues" evidence="1">
    <location>
        <begin position="70"/>
        <end position="83"/>
    </location>
</feature>
<reference evidence="2 3" key="1">
    <citation type="submission" date="2024-01" db="EMBL/GenBank/DDBJ databases">
        <title>The genomes of 5 underutilized Papilionoideae crops provide insights into root nodulation and disease resistance.</title>
        <authorList>
            <person name="Yuan L."/>
        </authorList>
    </citation>
    <scope>NUCLEOTIDE SEQUENCE [LARGE SCALE GENOMIC DNA]</scope>
    <source>
        <strain evidence="2">LY-2023</strain>
        <tissue evidence="2">Leaf</tissue>
    </source>
</reference>
<sequence>MKLVEEYWGQVPDSEWIFQNGVTTQASTITVQQSYYEVKGNRDVYNNMEQMVMDHVGPSTGRMLQHDDQAGNEDDNVEEDPNPEDGRSDGFHHA</sequence>
<proteinExistence type="predicted"/>
<dbReference type="Proteomes" id="UP001359559">
    <property type="component" value="Unassembled WGS sequence"/>
</dbReference>
<evidence type="ECO:0000313" key="2">
    <source>
        <dbReference type="EMBL" id="KAK7301221.1"/>
    </source>
</evidence>
<gene>
    <name evidence="2" type="ORF">RJT34_12082</name>
</gene>
<name>A0AAN9PK55_CLITE</name>
<dbReference type="EMBL" id="JAYKXN010000003">
    <property type="protein sequence ID" value="KAK7301221.1"/>
    <property type="molecule type" value="Genomic_DNA"/>
</dbReference>
<feature type="compositionally biased region" description="Basic and acidic residues" evidence="1">
    <location>
        <begin position="84"/>
        <end position="94"/>
    </location>
</feature>
<accession>A0AAN9PK55</accession>
<organism evidence="2 3">
    <name type="scientific">Clitoria ternatea</name>
    <name type="common">Butterfly pea</name>
    <dbReference type="NCBI Taxonomy" id="43366"/>
    <lineage>
        <taxon>Eukaryota</taxon>
        <taxon>Viridiplantae</taxon>
        <taxon>Streptophyta</taxon>
        <taxon>Embryophyta</taxon>
        <taxon>Tracheophyta</taxon>
        <taxon>Spermatophyta</taxon>
        <taxon>Magnoliopsida</taxon>
        <taxon>eudicotyledons</taxon>
        <taxon>Gunneridae</taxon>
        <taxon>Pentapetalae</taxon>
        <taxon>rosids</taxon>
        <taxon>fabids</taxon>
        <taxon>Fabales</taxon>
        <taxon>Fabaceae</taxon>
        <taxon>Papilionoideae</taxon>
        <taxon>50 kb inversion clade</taxon>
        <taxon>NPAAA clade</taxon>
        <taxon>indigoferoid/millettioid clade</taxon>
        <taxon>Phaseoleae</taxon>
        <taxon>Clitoria</taxon>
    </lineage>
</organism>